<feature type="transmembrane region" description="Helical" evidence="1">
    <location>
        <begin position="158"/>
        <end position="177"/>
    </location>
</feature>
<keyword evidence="1" id="KW-0472">Membrane</keyword>
<sequence length="201" mass="21925">MSIAFFLPELQASLLPTMPAYAGADPNHHDSYHSLLAQNDVFADEQQARQDQLDALLNNLAPHTDLEALQSFLASDAAKQDKIEQLVNFLAVGPSQQLHDELLADTDVFADEKAQRQKKLDELVDSLSTTTTAPAAMATAMLATDAGDVDVANVQPSFLHMIGGAVVLLVAVVLTVVTKRSRSKQEAEDDRKDFSYNILYE</sequence>
<reference evidence="2 3" key="1">
    <citation type="submission" date="2024-09" db="EMBL/GenBank/DDBJ databases">
        <title>Genome sequencing and assembly of Phytophthora oleae, isolate VK10A, causative agent of rot of olive drupes.</title>
        <authorList>
            <person name="Conti Taguali S."/>
            <person name="Riolo M."/>
            <person name="La Spada F."/>
            <person name="Cacciola S.O."/>
            <person name="Dionisio G."/>
        </authorList>
    </citation>
    <scope>NUCLEOTIDE SEQUENCE [LARGE SCALE GENOMIC DNA]</scope>
    <source>
        <strain evidence="2 3">VK10A</strain>
    </source>
</reference>
<evidence type="ECO:0000313" key="2">
    <source>
        <dbReference type="EMBL" id="KAL3660721.1"/>
    </source>
</evidence>
<name>A0ABD3F2T3_9STRA</name>
<keyword evidence="1" id="KW-1133">Transmembrane helix</keyword>
<protein>
    <submittedName>
        <fullName evidence="2">Uncharacterized protein</fullName>
    </submittedName>
</protein>
<evidence type="ECO:0000256" key="1">
    <source>
        <dbReference type="SAM" id="Phobius"/>
    </source>
</evidence>
<keyword evidence="1" id="KW-0812">Transmembrane</keyword>
<dbReference type="EMBL" id="JBIMZQ010000039">
    <property type="protein sequence ID" value="KAL3660721.1"/>
    <property type="molecule type" value="Genomic_DNA"/>
</dbReference>
<organism evidence="2 3">
    <name type="scientific">Phytophthora oleae</name>
    <dbReference type="NCBI Taxonomy" id="2107226"/>
    <lineage>
        <taxon>Eukaryota</taxon>
        <taxon>Sar</taxon>
        <taxon>Stramenopiles</taxon>
        <taxon>Oomycota</taxon>
        <taxon>Peronosporomycetes</taxon>
        <taxon>Peronosporales</taxon>
        <taxon>Peronosporaceae</taxon>
        <taxon>Phytophthora</taxon>
    </lineage>
</organism>
<dbReference type="AlphaFoldDB" id="A0ABD3F2T3"/>
<keyword evidence="3" id="KW-1185">Reference proteome</keyword>
<proteinExistence type="predicted"/>
<accession>A0ABD3F2T3</accession>
<gene>
    <name evidence="2" type="ORF">V7S43_014124</name>
</gene>
<comment type="caution">
    <text evidence="2">The sequence shown here is derived from an EMBL/GenBank/DDBJ whole genome shotgun (WGS) entry which is preliminary data.</text>
</comment>
<dbReference type="Proteomes" id="UP001632037">
    <property type="component" value="Unassembled WGS sequence"/>
</dbReference>
<evidence type="ECO:0000313" key="3">
    <source>
        <dbReference type="Proteomes" id="UP001632037"/>
    </source>
</evidence>